<dbReference type="InterPro" id="IPR002850">
    <property type="entry name" value="PIN_toxin-like"/>
</dbReference>
<dbReference type="NCBIfam" id="TIGR00305">
    <property type="entry name" value="putative toxin-antitoxin system toxin component, PIN family"/>
    <property type="match status" value="1"/>
</dbReference>
<dbReference type="SMART" id="SM00670">
    <property type="entry name" value="PINc"/>
    <property type="match status" value="1"/>
</dbReference>
<evidence type="ECO:0000313" key="3">
    <source>
        <dbReference type="Proteomes" id="UP000034789"/>
    </source>
</evidence>
<evidence type="ECO:0000259" key="1">
    <source>
        <dbReference type="SMART" id="SM00670"/>
    </source>
</evidence>
<dbReference type="Pfam" id="PF13470">
    <property type="entry name" value="PIN_3"/>
    <property type="match status" value="1"/>
</dbReference>
<accession>A0A0G1YS16</accession>
<dbReference type="SUPFAM" id="SSF88723">
    <property type="entry name" value="PIN domain-like"/>
    <property type="match status" value="1"/>
</dbReference>
<dbReference type="Proteomes" id="UP000034789">
    <property type="component" value="Unassembled WGS sequence"/>
</dbReference>
<dbReference type="PANTHER" id="PTHR34610">
    <property type="entry name" value="SSL7007 PROTEIN"/>
    <property type="match status" value="1"/>
</dbReference>
<comment type="caution">
    <text evidence="2">The sequence shown here is derived from an EMBL/GenBank/DDBJ whole genome shotgun (WGS) entry which is preliminary data.</text>
</comment>
<name>A0A0G1YS16_9BACT</name>
<dbReference type="EMBL" id="LCSD01000031">
    <property type="protein sequence ID" value="KKW46208.1"/>
    <property type="molecule type" value="Genomic_DNA"/>
</dbReference>
<dbReference type="PANTHER" id="PTHR34610:SF4">
    <property type="entry name" value="SLL8027 PROTEIN"/>
    <property type="match status" value="1"/>
</dbReference>
<reference evidence="2 3" key="1">
    <citation type="journal article" date="2015" name="Nature">
        <title>rRNA introns, odd ribosomes, and small enigmatic genomes across a large radiation of phyla.</title>
        <authorList>
            <person name="Brown C.T."/>
            <person name="Hug L.A."/>
            <person name="Thomas B.C."/>
            <person name="Sharon I."/>
            <person name="Castelle C.J."/>
            <person name="Singh A."/>
            <person name="Wilkins M.J."/>
            <person name="Williams K.H."/>
            <person name="Banfield J.F."/>
        </authorList>
    </citation>
    <scope>NUCLEOTIDE SEQUENCE [LARGE SCALE GENOMIC DNA]</scope>
</reference>
<dbReference type="AlphaFoldDB" id="A0A0G1YS16"/>
<protein>
    <recommendedName>
        <fullName evidence="1">PIN domain-containing protein</fullName>
    </recommendedName>
</protein>
<gene>
    <name evidence="2" type="ORF">UY98_C0031G0009</name>
</gene>
<feature type="domain" description="PIN" evidence="1">
    <location>
        <begin position="1"/>
        <end position="118"/>
    </location>
</feature>
<evidence type="ECO:0000313" key="2">
    <source>
        <dbReference type="EMBL" id="KKW46208.1"/>
    </source>
</evidence>
<proteinExistence type="predicted"/>
<sequence>MRVILDTNVLISAFLWRGAPAEIFFLAKEGKLAICVNKEILQEFESVLAYSKFASRLQKIRRTPSHIIDEFVEIAESYPSIGFPRPQVVSDPSDDIFLACALVAGAEFIISGDRHLLKLKTFSDIPIIQPAQFLKRMRRRR</sequence>
<organism evidence="2 3">
    <name type="scientific">Candidatus Kaiserbacteria bacterium GW2011_GWA2_58_9</name>
    <dbReference type="NCBI Taxonomy" id="1618672"/>
    <lineage>
        <taxon>Bacteria</taxon>
        <taxon>Candidatus Kaiseribacteriota</taxon>
    </lineage>
</organism>
<dbReference type="InterPro" id="IPR029060">
    <property type="entry name" value="PIN-like_dom_sf"/>
</dbReference>
<dbReference type="InterPro" id="IPR002716">
    <property type="entry name" value="PIN_dom"/>
</dbReference>